<dbReference type="SUPFAM" id="SSF53254">
    <property type="entry name" value="Phosphoglycerate mutase-like"/>
    <property type="match status" value="1"/>
</dbReference>
<dbReference type="GO" id="GO:0016791">
    <property type="term" value="F:phosphatase activity"/>
    <property type="evidence" value="ECO:0000318"/>
    <property type="project" value="GO_Central"/>
</dbReference>
<dbReference type="InterPro" id="IPR029033">
    <property type="entry name" value="His_PPase_superfam"/>
</dbReference>
<dbReference type="PANTHER" id="PTHR11567:SF210">
    <property type="entry name" value="ACID PHOSPHATASE 5-RELATED"/>
    <property type="match status" value="1"/>
</dbReference>
<dbReference type="InterPro" id="IPR050645">
    <property type="entry name" value="Histidine_acid_phosphatase"/>
</dbReference>
<name>A0A8R1YFB9_PRIPA</name>
<comment type="catalytic activity">
    <reaction evidence="1">
        <text>a phosphate monoester + H2O = an alcohol + phosphate</text>
        <dbReference type="Rhea" id="RHEA:15017"/>
        <dbReference type="ChEBI" id="CHEBI:15377"/>
        <dbReference type="ChEBI" id="CHEBI:30879"/>
        <dbReference type="ChEBI" id="CHEBI:43474"/>
        <dbReference type="ChEBI" id="CHEBI:67140"/>
        <dbReference type="EC" id="3.1.3.2"/>
    </reaction>
</comment>
<keyword evidence="3" id="KW-1133">Transmembrane helix</keyword>
<feature type="transmembrane region" description="Helical" evidence="3">
    <location>
        <begin position="407"/>
        <end position="431"/>
    </location>
</feature>
<keyword evidence="6" id="KW-1185">Reference proteome</keyword>
<accession>A0A8R1YFB9</accession>
<dbReference type="Pfam" id="PF00328">
    <property type="entry name" value="His_Phos_2"/>
    <property type="match status" value="1"/>
</dbReference>
<dbReference type="Proteomes" id="UP000005239">
    <property type="component" value="Unassembled WGS sequence"/>
</dbReference>
<dbReference type="PANTHER" id="PTHR11567">
    <property type="entry name" value="ACID PHOSPHATASE-RELATED"/>
    <property type="match status" value="1"/>
</dbReference>
<dbReference type="PROSITE" id="PS00616">
    <property type="entry name" value="HIS_ACID_PHOSPHAT_1"/>
    <property type="match status" value="1"/>
</dbReference>
<dbReference type="GO" id="GO:0003993">
    <property type="term" value="F:acid phosphatase activity"/>
    <property type="evidence" value="ECO:0007669"/>
    <property type="project" value="UniProtKB-EC"/>
</dbReference>
<dbReference type="PROSITE" id="PS00778">
    <property type="entry name" value="HIS_ACID_PHOSPHAT_2"/>
    <property type="match status" value="1"/>
</dbReference>
<evidence type="ECO:0000256" key="1">
    <source>
        <dbReference type="ARBA" id="ARBA00000032"/>
    </source>
</evidence>
<protein>
    <recommendedName>
        <fullName evidence="7">Phosphatase</fullName>
    </recommendedName>
</protein>
<evidence type="ECO:0000256" key="4">
    <source>
        <dbReference type="SAM" id="SignalP"/>
    </source>
</evidence>
<reference evidence="5" key="2">
    <citation type="submission" date="2022-06" db="UniProtKB">
        <authorList>
            <consortium name="EnsemblMetazoa"/>
        </authorList>
    </citation>
    <scope>IDENTIFICATION</scope>
    <source>
        <strain evidence="5">PS312</strain>
    </source>
</reference>
<keyword evidence="4" id="KW-0732">Signal</keyword>
<gene>
    <name evidence="5" type="primary">WBGene00109370</name>
</gene>
<keyword evidence="3" id="KW-0472">Membrane</keyword>
<dbReference type="InterPro" id="IPR033379">
    <property type="entry name" value="Acid_Pase_AS"/>
</dbReference>
<evidence type="ECO:0000313" key="5">
    <source>
        <dbReference type="EnsemblMetazoa" id="PPA19816.1"/>
    </source>
</evidence>
<evidence type="ECO:0000256" key="3">
    <source>
        <dbReference type="SAM" id="Phobius"/>
    </source>
</evidence>
<reference evidence="6" key="1">
    <citation type="journal article" date="2008" name="Nat. Genet.">
        <title>The Pristionchus pacificus genome provides a unique perspective on nematode lifestyle and parasitism.</title>
        <authorList>
            <person name="Dieterich C."/>
            <person name="Clifton S.W."/>
            <person name="Schuster L.N."/>
            <person name="Chinwalla A."/>
            <person name="Delehaunty K."/>
            <person name="Dinkelacker I."/>
            <person name="Fulton L."/>
            <person name="Fulton R."/>
            <person name="Godfrey J."/>
            <person name="Minx P."/>
            <person name="Mitreva M."/>
            <person name="Roeseler W."/>
            <person name="Tian H."/>
            <person name="Witte H."/>
            <person name="Yang S.P."/>
            <person name="Wilson R.K."/>
            <person name="Sommer R.J."/>
        </authorList>
    </citation>
    <scope>NUCLEOTIDE SEQUENCE [LARGE SCALE GENOMIC DNA]</scope>
    <source>
        <strain evidence="6">PS312</strain>
    </source>
</reference>
<evidence type="ECO:0008006" key="7">
    <source>
        <dbReference type="Google" id="ProtNLM"/>
    </source>
</evidence>
<proteinExistence type="inferred from homology"/>
<evidence type="ECO:0000256" key="2">
    <source>
        <dbReference type="ARBA" id="ARBA00005375"/>
    </source>
</evidence>
<dbReference type="AlphaFoldDB" id="A0A8R1YFB9"/>
<comment type="similarity">
    <text evidence="2">Belongs to the histidine acid phosphatase family.</text>
</comment>
<dbReference type="InterPro" id="IPR000560">
    <property type="entry name" value="His_Pase_clade-2"/>
</dbReference>
<dbReference type="CDD" id="cd07061">
    <property type="entry name" value="HP_HAP_like"/>
    <property type="match status" value="1"/>
</dbReference>
<organism evidence="5 6">
    <name type="scientific">Pristionchus pacificus</name>
    <name type="common">Parasitic nematode worm</name>
    <dbReference type="NCBI Taxonomy" id="54126"/>
    <lineage>
        <taxon>Eukaryota</taxon>
        <taxon>Metazoa</taxon>
        <taxon>Ecdysozoa</taxon>
        <taxon>Nematoda</taxon>
        <taxon>Chromadorea</taxon>
        <taxon>Rhabditida</taxon>
        <taxon>Rhabditina</taxon>
        <taxon>Diplogasteromorpha</taxon>
        <taxon>Diplogasteroidea</taxon>
        <taxon>Neodiplogasteridae</taxon>
        <taxon>Pristionchus</taxon>
    </lineage>
</organism>
<feature type="chain" id="PRO_5035832444" description="Phosphatase" evidence="4">
    <location>
        <begin position="18"/>
        <end position="454"/>
    </location>
</feature>
<dbReference type="Gene3D" id="3.40.50.1240">
    <property type="entry name" value="Phosphoglycerate mutase-like"/>
    <property type="match status" value="1"/>
</dbReference>
<evidence type="ECO:0000313" key="6">
    <source>
        <dbReference type="Proteomes" id="UP000005239"/>
    </source>
</evidence>
<dbReference type="EnsemblMetazoa" id="PPA19816.1">
    <property type="protein sequence ID" value="PPA19816.1"/>
    <property type="gene ID" value="WBGene00109370"/>
</dbReference>
<keyword evidence="3" id="KW-0812">Transmembrane</keyword>
<feature type="signal peptide" evidence="4">
    <location>
        <begin position="1"/>
        <end position="17"/>
    </location>
</feature>
<sequence>MFLSLSLLLLFVPSISTNRFISGRWINEGNPRRVEGEANADTLRFVQLLWRHGDRTPAVLIPTDKENGEETWPEGLGELTTVGMAQQHRLGKWLKGRYGKFLGEKWDRKAMHIRSSDYNRTLMSAQANLAGLFPPSDGEKFDKSIGWQPIPVHTVPRDIDVQLYEEIHCPTAEKDRDAIFDESPRAKQVEKEYEELLKFLAEKTGIADLRLKNVWTVFDALNAELCHNSTHKWPSWVNSSLWESIVKVYDDSSRLSFHTDVLRRLRGGPLVHEILDRFTQKKEGQKEMKKMKMYAYSAHDTTLAAILATFGIFPTRFPLYATAIAIEMHQKGDEYFVEEEEKKRGKGKEIIKMYHKNVTDSEDAFKHEMEGCPSPCRLDTLKKAMSPYAPSNWSEECGLTRDNTIRYIVAIGVLGMTTLIFGSILAVDIFLKYRNPRPRSSSSRLLDEEETIDT</sequence>